<reference evidence="1 2" key="1">
    <citation type="submission" date="2019-07" db="EMBL/GenBank/DDBJ databases">
        <title>Whole genome shotgun sequence of Reyranella soli NBRC 108950.</title>
        <authorList>
            <person name="Hosoyama A."/>
            <person name="Uohara A."/>
            <person name="Ohji S."/>
            <person name="Ichikawa N."/>
        </authorList>
    </citation>
    <scope>NUCLEOTIDE SEQUENCE [LARGE SCALE GENOMIC DNA]</scope>
    <source>
        <strain evidence="1 2">NBRC 108950</strain>
    </source>
</reference>
<dbReference type="EMBL" id="BKAJ01000071">
    <property type="protein sequence ID" value="GEP56860.1"/>
    <property type="molecule type" value="Genomic_DNA"/>
</dbReference>
<protein>
    <submittedName>
        <fullName evidence="1">Uncharacterized protein</fullName>
    </submittedName>
</protein>
<dbReference type="AlphaFoldDB" id="A0A512ND36"/>
<organism evidence="1 2">
    <name type="scientific">Reyranella soli</name>
    <dbReference type="NCBI Taxonomy" id="1230389"/>
    <lineage>
        <taxon>Bacteria</taxon>
        <taxon>Pseudomonadati</taxon>
        <taxon>Pseudomonadota</taxon>
        <taxon>Alphaproteobacteria</taxon>
        <taxon>Hyphomicrobiales</taxon>
        <taxon>Reyranellaceae</taxon>
        <taxon>Reyranella</taxon>
    </lineage>
</organism>
<comment type="caution">
    <text evidence="1">The sequence shown here is derived from an EMBL/GenBank/DDBJ whole genome shotgun (WGS) entry which is preliminary data.</text>
</comment>
<evidence type="ECO:0000313" key="2">
    <source>
        <dbReference type="Proteomes" id="UP000321058"/>
    </source>
</evidence>
<dbReference type="Proteomes" id="UP000321058">
    <property type="component" value="Unassembled WGS sequence"/>
</dbReference>
<evidence type="ECO:0000313" key="1">
    <source>
        <dbReference type="EMBL" id="GEP56860.1"/>
    </source>
</evidence>
<keyword evidence="2" id="KW-1185">Reference proteome</keyword>
<gene>
    <name evidence="1" type="ORF">RSO01_40260</name>
</gene>
<accession>A0A512ND36</accession>
<name>A0A512ND36_9HYPH</name>
<proteinExistence type="predicted"/>
<sequence length="143" mass="16091">MLGKAWGWLTARLGGQPQGRLRFSVHRHPAYESFWRPSDQSQRTPRMEVQIYLEASNMINEPRWITNAEIEGMPAHATVVIGVRDAGTGKFAAENPLPPQRIAVVSLLFLIDGQSRSVDEPFHATLFLTDNLGERHSTKVIMN</sequence>